<dbReference type="EMBL" id="JACHIG010000001">
    <property type="protein sequence ID" value="MBB5031400.1"/>
    <property type="molecule type" value="Genomic_DNA"/>
</dbReference>
<dbReference type="RefSeq" id="WP_184338328.1">
    <property type="nucleotide sequence ID" value="NZ_JACHIG010000001.1"/>
</dbReference>
<name>A0A7W8DIW5_9BACT</name>
<protein>
    <submittedName>
        <fullName evidence="2">Uncharacterized protein (TIGR02598 family)</fullName>
    </submittedName>
</protein>
<dbReference type="AlphaFoldDB" id="A0A7W8DIW5"/>
<feature type="transmembrane region" description="Helical" evidence="1">
    <location>
        <begin position="20"/>
        <end position="39"/>
    </location>
</feature>
<accession>A0A7W8DIW5</accession>
<gene>
    <name evidence="2" type="ORF">HNQ65_000954</name>
</gene>
<evidence type="ECO:0000313" key="3">
    <source>
        <dbReference type="Proteomes" id="UP000590740"/>
    </source>
</evidence>
<dbReference type="NCBIfam" id="TIGR02598">
    <property type="entry name" value="Verru_Chthon cassette protein B"/>
    <property type="match status" value="1"/>
</dbReference>
<dbReference type="InterPro" id="IPR019838">
    <property type="entry name" value="Verru/Chthon_B"/>
</dbReference>
<keyword evidence="1" id="KW-0812">Transmembrane</keyword>
<dbReference type="Proteomes" id="UP000590740">
    <property type="component" value="Unassembled WGS sequence"/>
</dbReference>
<evidence type="ECO:0000256" key="1">
    <source>
        <dbReference type="SAM" id="Phobius"/>
    </source>
</evidence>
<proteinExistence type="predicted"/>
<keyword evidence="1" id="KW-1133">Transmembrane helix</keyword>
<evidence type="ECO:0000313" key="2">
    <source>
        <dbReference type="EMBL" id="MBB5031400.1"/>
    </source>
</evidence>
<comment type="caution">
    <text evidence="2">The sequence shown here is derived from an EMBL/GenBank/DDBJ whole genome shotgun (WGS) entry which is preliminary data.</text>
</comment>
<keyword evidence="3" id="KW-1185">Reference proteome</keyword>
<keyword evidence="1" id="KW-0472">Membrane</keyword>
<sequence>MKTPSTSPRLVPSQGFSLPEVTLALGIAAFGITTLLGLLPHGLNNIRKAGDVATSSRITQQILGRLDQSQATTVNAKQRFYFNAYAMPVDPAGRKKDDIAYVAEVAPLVSDLRLPGVKDSSQNDAFLRRVTVKLKQTPAADYVFDDANPSSYKLVSYVVAKTGK</sequence>
<reference evidence="2 3" key="1">
    <citation type="submission" date="2020-08" db="EMBL/GenBank/DDBJ databases">
        <title>Genomic Encyclopedia of Type Strains, Phase IV (KMG-IV): sequencing the most valuable type-strain genomes for metagenomic binning, comparative biology and taxonomic classification.</title>
        <authorList>
            <person name="Goeker M."/>
        </authorList>
    </citation>
    <scope>NUCLEOTIDE SEQUENCE [LARGE SCALE GENOMIC DNA]</scope>
    <source>
        <strain evidence="2 3">DSM 12252</strain>
    </source>
</reference>
<organism evidence="2 3">
    <name type="scientific">Prosthecobacter vanneervenii</name>
    <dbReference type="NCBI Taxonomy" id="48466"/>
    <lineage>
        <taxon>Bacteria</taxon>
        <taxon>Pseudomonadati</taxon>
        <taxon>Verrucomicrobiota</taxon>
        <taxon>Verrucomicrobiia</taxon>
        <taxon>Verrucomicrobiales</taxon>
        <taxon>Verrucomicrobiaceae</taxon>
        <taxon>Prosthecobacter</taxon>
    </lineage>
</organism>